<evidence type="ECO:0000256" key="1">
    <source>
        <dbReference type="SAM" id="MobiDB-lite"/>
    </source>
</evidence>
<feature type="transmembrane region" description="Helical" evidence="2">
    <location>
        <begin position="31"/>
        <end position="56"/>
    </location>
</feature>
<dbReference type="Gene3D" id="1.20.210.10">
    <property type="entry name" value="Cytochrome c oxidase-like, subunit I domain"/>
    <property type="match status" value="1"/>
</dbReference>
<dbReference type="SUPFAM" id="SSF81442">
    <property type="entry name" value="Cytochrome c oxidase subunit I-like"/>
    <property type="match status" value="1"/>
</dbReference>
<reference evidence="4" key="1">
    <citation type="submission" date="2018-06" db="EMBL/GenBank/DDBJ databases">
        <authorList>
            <person name="Zhirakovskaya E."/>
        </authorList>
    </citation>
    <scope>NUCLEOTIDE SEQUENCE</scope>
</reference>
<dbReference type="AlphaFoldDB" id="A0A3B1E6D7"/>
<keyword evidence="4" id="KW-0560">Oxidoreductase</keyword>
<feature type="transmembrane region" description="Helical" evidence="2">
    <location>
        <begin position="68"/>
        <end position="90"/>
    </location>
</feature>
<feature type="domain" description="Cytochrome oxidase subunit I profile" evidence="3">
    <location>
        <begin position="1"/>
        <end position="171"/>
    </location>
</feature>
<dbReference type="InterPro" id="IPR023616">
    <property type="entry name" value="Cyt_c_oxase-like_su1_dom"/>
</dbReference>
<dbReference type="InterPro" id="IPR036927">
    <property type="entry name" value="Cyt_c_oxase-like_su1_sf"/>
</dbReference>
<protein>
    <submittedName>
        <fullName evidence="4">Cytochrome c oxidase polypeptide I</fullName>
        <ecNumber evidence="4">1.9.3.1</ecNumber>
    </submittedName>
</protein>
<feature type="transmembrane region" description="Helical" evidence="2">
    <location>
        <begin position="110"/>
        <end position="132"/>
    </location>
</feature>
<dbReference type="GO" id="GO:0016020">
    <property type="term" value="C:membrane"/>
    <property type="evidence" value="ECO:0007669"/>
    <property type="project" value="InterPro"/>
</dbReference>
<dbReference type="Pfam" id="PF00115">
    <property type="entry name" value="COX1"/>
    <property type="match status" value="1"/>
</dbReference>
<dbReference type="PANTHER" id="PTHR10422">
    <property type="entry name" value="CYTOCHROME C OXIDASE SUBUNIT 1"/>
    <property type="match status" value="1"/>
</dbReference>
<dbReference type="InterPro" id="IPR000883">
    <property type="entry name" value="Cyt_C_Oxase_1"/>
</dbReference>
<organism evidence="4">
    <name type="scientific">hydrothermal vent metagenome</name>
    <dbReference type="NCBI Taxonomy" id="652676"/>
    <lineage>
        <taxon>unclassified sequences</taxon>
        <taxon>metagenomes</taxon>
        <taxon>ecological metagenomes</taxon>
    </lineage>
</organism>
<dbReference type="PRINTS" id="PR01165">
    <property type="entry name" value="CYCOXIDASEI"/>
</dbReference>
<dbReference type="PROSITE" id="PS50855">
    <property type="entry name" value="COX1"/>
    <property type="match status" value="1"/>
</dbReference>
<feature type="region of interest" description="Disordered" evidence="1">
    <location>
        <begin position="184"/>
        <end position="203"/>
    </location>
</feature>
<dbReference type="GO" id="GO:0016491">
    <property type="term" value="F:oxidoreductase activity"/>
    <property type="evidence" value="ECO:0007669"/>
    <property type="project" value="UniProtKB-KW"/>
</dbReference>
<evidence type="ECO:0000313" key="4">
    <source>
        <dbReference type="EMBL" id="VAX41905.1"/>
    </source>
</evidence>
<proteinExistence type="predicted"/>
<evidence type="ECO:0000256" key="2">
    <source>
        <dbReference type="SAM" id="Phobius"/>
    </source>
</evidence>
<dbReference type="EC" id="1.9.3.1" evidence="4"/>
<dbReference type="GO" id="GO:0009060">
    <property type="term" value="P:aerobic respiration"/>
    <property type="evidence" value="ECO:0007669"/>
    <property type="project" value="InterPro"/>
</dbReference>
<keyword evidence="2" id="KW-1133">Transmembrane helix</keyword>
<sequence>MAFLFLFSIGGLTGLPLATLATDMHLHDSYFIVAHFHYTMMGGTIIAFIGGLHHWWPKMTGKMYSERVGILGCILVFVGFNLTFFTQFFLGTQGMPRRYASYIDEFQTLHQISTVGSFILAVGMFVHLGNFLHSLVAGAKAPANPWGGLSLEWTTASPPIEHNFHHEPILTHGPYDYEDVHPPHCDPADYPLPEPLPKGESSH</sequence>
<dbReference type="EMBL" id="UOGK01000609">
    <property type="protein sequence ID" value="VAX41905.1"/>
    <property type="molecule type" value="Genomic_DNA"/>
</dbReference>
<dbReference type="GO" id="GO:0004129">
    <property type="term" value="F:cytochrome-c oxidase activity"/>
    <property type="evidence" value="ECO:0007669"/>
    <property type="project" value="InterPro"/>
</dbReference>
<accession>A0A3B1E6D7</accession>
<evidence type="ECO:0000259" key="3">
    <source>
        <dbReference type="PROSITE" id="PS50855"/>
    </source>
</evidence>
<dbReference type="GO" id="GO:0015990">
    <property type="term" value="P:electron transport coupled proton transport"/>
    <property type="evidence" value="ECO:0007669"/>
    <property type="project" value="TreeGrafter"/>
</dbReference>
<dbReference type="PANTHER" id="PTHR10422:SF18">
    <property type="entry name" value="CYTOCHROME C OXIDASE SUBUNIT 1"/>
    <property type="match status" value="1"/>
</dbReference>
<dbReference type="GO" id="GO:0022904">
    <property type="term" value="P:respiratory electron transport chain"/>
    <property type="evidence" value="ECO:0007669"/>
    <property type="project" value="TreeGrafter"/>
</dbReference>
<keyword evidence="2" id="KW-0812">Transmembrane</keyword>
<dbReference type="GO" id="GO:0020037">
    <property type="term" value="F:heme binding"/>
    <property type="evidence" value="ECO:0007669"/>
    <property type="project" value="InterPro"/>
</dbReference>
<keyword evidence="2" id="KW-0472">Membrane</keyword>
<gene>
    <name evidence="4" type="ORF">MNBD_PLANCTO03-1163</name>
</gene>
<name>A0A3B1E6D7_9ZZZZ</name>